<dbReference type="VEuPathDB" id="FungiDB:BCV72DRAFT_308952"/>
<keyword evidence="5" id="KW-1133">Transmembrane helix</keyword>
<dbReference type="Gene3D" id="4.10.70.10">
    <property type="entry name" value="Disintegrin domain"/>
    <property type="match status" value="1"/>
</dbReference>
<dbReference type="GO" id="GO:0046872">
    <property type="term" value="F:metal ion binding"/>
    <property type="evidence" value="ECO:0007669"/>
    <property type="project" value="UniProtKB-KW"/>
</dbReference>
<dbReference type="SMART" id="SM00608">
    <property type="entry name" value="ACR"/>
    <property type="match status" value="1"/>
</dbReference>
<dbReference type="EMBL" id="KV922040">
    <property type="protein sequence ID" value="ORE02631.1"/>
    <property type="molecule type" value="Genomic_DNA"/>
</dbReference>
<name>A0A1X0QSB8_RHIZD</name>
<feature type="active site" evidence="4">
    <location>
        <position position="363"/>
    </location>
</feature>
<sequence length="681" mass="75590">MQHISVCCLNSNRIQSIQGITDFYLETKPYKQTRLVIKAFDNVFYLHLEPNTELFHPQAVIYQNGQNVPVDRDIIYKGHVIHANDSDYIWSNYKEQQDSLGWARLMIYKRQSLNRILPFLPDDSYFIQGSFRVHDAMYHIKTKDTYYRTKRSNDPEINDLTIIYKDSDVLPSGEDSPEHHACGVDQLPIIHQTSVVKRSEGCPASRKIIYIGVAADCTYVQHYKSKEAARMQIVNDFNTASVLFEDTFNITLGLINITLMDRTCSASVNNDVAWNRLCEPNYSLYDRLSDFSLWRSQLAPDGAGLWHLMTNCPIGLEVGLAWLGQLCNTGLRKQEDDSGKTRYVSGASVSSITRDEWKIVAHEIGHSFGAIHDCNSQSCPCTSKKCSCCSLSSYECSAGGAYIMNPTSNSSVERFSPCSINTICSSLSSVATCLSDPQDHTQNLFQLNVCGNGIKEDGEDCDTGGIESVCCDPKTCKFINDAVCEDTNEGCCHQCHFQSSEYVCRPAATLCDKPEYCTGSSGACPPDTYENDGTACGPDGLTCVSGQCTSRDQQCFARGYAMNITSACSERSSECKMLCDFPGDEDNCILFSANFLDGTSCGVNGKCTDGTCIEEKILQEKEIPKETHHDYVALPLIVPLTSVMILLLCAACLIVILRRRKNTQHNTLETSGSSTLALIQH</sequence>
<keyword evidence="4" id="KW-0862">Zinc</keyword>
<feature type="domain" description="Peptidase M12B" evidence="7">
    <location>
        <begin position="207"/>
        <end position="423"/>
    </location>
</feature>
<dbReference type="GO" id="GO:0004222">
    <property type="term" value="F:metalloendopeptidase activity"/>
    <property type="evidence" value="ECO:0007669"/>
    <property type="project" value="InterPro"/>
</dbReference>
<evidence type="ECO:0000256" key="5">
    <source>
        <dbReference type="SAM" id="Phobius"/>
    </source>
</evidence>
<evidence type="ECO:0000256" key="4">
    <source>
        <dbReference type="PROSITE-ProRule" id="PRU00276"/>
    </source>
</evidence>
<dbReference type="GO" id="GO:0006508">
    <property type="term" value="P:proteolysis"/>
    <property type="evidence" value="ECO:0007669"/>
    <property type="project" value="InterPro"/>
</dbReference>
<keyword evidence="4" id="KW-0479">Metal-binding</keyword>
<feature type="binding site" evidence="4">
    <location>
        <position position="362"/>
    </location>
    <ligand>
        <name>Zn(2+)</name>
        <dbReference type="ChEBI" id="CHEBI:29105"/>
        <note>catalytic</note>
    </ligand>
</feature>
<dbReference type="Proteomes" id="UP000242414">
    <property type="component" value="Unassembled WGS sequence"/>
</dbReference>
<feature type="domain" description="Disintegrin" evidence="6">
    <location>
        <begin position="447"/>
        <end position="532"/>
    </location>
</feature>
<dbReference type="FunFam" id="4.10.70.10:FF:000003">
    <property type="entry name" value="Disintegrin and metalloproteinase domain-containing protein 17"/>
    <property type="match status" value="1"/>
</dbReference>
<dbReference type="Pfam" id="PF13688">
    <property type="entry name" value="Reprolysin_5"/>
    <property type="match status" value="1"/>
</dbReference>
<keyword evidence="1" id="KW-1015">Disulfide bond</keyword>
<evidence type="ECO:0000313" key="8">
    <source>
        <dbReference type="EMBL" id="ORE02631.1"/>
    </source>
</evidence>
<dbReference type="InterPro" id="IPR024079">
    <property type="entry name" value="MetalloPept_cat_dom_sf"/>
</dbReference>
<dbReference type="PROSITE" id="PS50215">
    <property type="entry name" value="ADAM_MEPRO"/>
    <property type="match status" value="1"/>
</dbReference>
<dbReference type="PANTHER" id="PTHR11905">
    <property type="entry name" value="ADAM A DISINTEGRIN AND METALLOPROTEASE DOMAIN"/>
    <property type="match status" value="1"/>
</dbReference>
<dbReference type="Gene3D" id="3.40.1620.60">
    <property type="match status" value="1"/>
</dbReference>
<gene>
    <name evidence="8" type="ORF">BCV72DRAFT_308952</name>
</gene>
<feature type="binding site" evidence="4">
    <location>
        <position position="366"/>
    </location>
    <ligand>
        <name>Zn(2+)</name>
        <dbReference type="ChEBI" id="CHEBI:29105"/>
        <note>catalytic</note>
    </ligand>
</feature>
<evidence type="ECO:0000256" key="2">
    <source>
        <dbReference type="ARBA" id="ARBA00056552"/>
    </source>
</evidence>
<evidence type="ECO:0000259" key="6">
    <source>
        <dbReference type="PROSITE" id="PS50214"/>
    </source>
</evidence>
<dbReference type="SMART" id="SM00050">
    <property type="entry name" value="DISIN"/>
    <property type="match status" value="1"/>
</dbReference>
<dbReference type="PANTHER" id="PTHR11905:SF159">
    <property type="entry name" value="ADAM METALLOPROTEASE"/>
    <property type="match status" value="1"/>
</dbReference>
<dbReference type="InterPro" id="IPR001590">
    <property type="entry name" value="Peptidase_M12B"/>
</dbReference>
<dbReference type="SUPFAM" id="SSF55486">
    <property type="entry name" value="Metalloproteases ('zincins'), catalytic domain"/>
    <property type="match status" value="1"/>
</dbReference>
<protein>
    <recommendedName>
        <fullName evidence="3">Disintegrin and metalloproteinase domain-containing protein B</fullName>
    </recommendedName>
</protein>
<feature type="binding site" evidence="4">
    <location>
        <position position="372"/>
    </location>
    <ligand>
        <name>Zn(2+)</name>
        <dbReference type="ChEBI" id="CHEBI:29105"/>
        <note>catalytic</note>
    </ligand>
</feature>
<reference evidence="8" key="1">
    <citation type="journal article" date="2016" name="Proc. Natl. Acad. Sci. U.S.A.">
        <title>Lipid metabolic changes in an early divergent fungus govern the establishment of a mutualistic symbiosis with endobacteria.</title>
        <authorList>
            <person name="Lastovetsky O.A."/>
            <person name="Gaspar M.L."/>
            <person name="Mondo S.J."/>
            <person name="LaButti K.M."/>
            <person name="Sandor L."/>
            <person name="Grigoriev I.V."/>
            <person name="Henry S.A."/>
            <person name="Pawlowska T.E."/>
        </authorList>
    </citation>
    <scope>NUCLEOTIDE SEQUENCE [LARGE SCALE GENOMIC DNA]</scope>
    <source>
        <strain evidence="8">ATCC 52814</strain>
    </source>
</reference>
<comment type="caution">
    <text evidence="4">Lacks conserved residue(s) required for the propagation of feature annotation.</text>
</comment>
<dbReference type="InterPro" id="IPR001762">
    <property type="entry name" value="Disintegrin_dom"/>
</dbReference>
<dbReference type="Pfam" id="PF00200">
    <property type="entry name" value="Disintegrin"/>
    <property type="match status" value="1"/>
</dbReference>
<keyword evidence="5" id="KW-0812">Transmembrane</keyword>
<evidence type="ECO:0000256" key="3">
    <source>
        <dbReference type="ARBA" id="ARBA00074021"/>
    </source>
</evidence>
<dbReference type="AlphaFoldDB" id="A0A1X0QSB8"/>
<evidence type="ECO:0000256" key="1">
    <source>
        <dbReference type="ARBA" id="ARBA00023157"/>
    </source>
</evidence>
<dbReference type="OrthoDB" id="5951731at2759"/>
<evidence type="ECO:0000259" key="7">
    <source>
        <dbReference type="PROSITE" id="PS50215"/>
    </source>
</evidence>
<organism evidence="8">
    <name type="scientific">Rhizopus microsporus var. microsporus</name>
    <dbReference type="NCBI Taxonomy" id="86635"/>
    <lineage>
        <taxon>Eukaryota</taxon>
        <taxon>Fungi</taxon>
        <taxon>Fungi incertae sedis</taxon>
        <taxon>Mucoromycota</taxon>
        <taxon>Mucoromycotina</taxon>
        <taxon>Mucoromycetes</taxon>
        <taxon>Mucorales</taxon>
        <taxon>Mucorineae</taxon>
        <taxon>Rhizopodaceae</taxon>
        <taxon>Rhizopus</taxon>
    </lineage>
</organism>
<dbReference type="SUPFAM" id="SSF57552">
    <property type="entry name" value="Blood coagulation inhibitor (disintegrin)"/>
    <property type="match status" value="1"/>
</dbReference>
<accession>A0A1X0QSB8</accession>
<dbReference type="PROSITE" id="PS50214">
    <property type="entry name" value="DISINTEGRIN_2"/>
    <property type="match status" value="1"/>
</dbReference>
<keyword evidence="5" id="KW-0472">Membrane</keyword>
<feature type="transmembrane region" description="Helical" evidence="5">
    <location>
        <begin position="631"/>
        <end position="657"/>
    </location>
</feature>
<dbReference type="InterPro" id="IPR006586">
    <property type="entry name" value="ADAM_Cys-rich"/>
</dbReference>
<dbReference type="Gene3D" id="3.40.390.10">
    <property type="entry name" value="Collagenase (Catalytic Domain)"/>
    <property type="match status" value="1"/>
</dbReference>
<proteinExistence type="predicted"/>
<dbReference type="InterPro" id="IPR036436">
    <property type="entry name" value="Disintegrin_dom_sf"/>
</dbReference>
<comment type="function">
    <text evidence="2">Probable zinc protease.</text>
</comment>